<reference evidence="1" key="1">
    <citation type="journal article" date="2023" name="Mol. Phylogenet. Evol.">
        <title>Genome-scale phylogeny and comparative genomics of the fungal order Sordariales.</title>
        <authorList>
            <person name="Hensen N."/>
            <person name="Bonometti L."/>
            <person name="Westerberg I."/>
            <person name="Brannstrom I.O."/>
            <person name="Guillou S."/>
            <person name="Cros-Aarteil S."/>
            <person name="Calhoun S."/>
            <person name="Haridas S."/>
            <person name="Kuo A."/>
            <person name="Mondo S."/>
            <person name="Pangilinan J."/>
            <person name="Riley R."/>
            <person name="LaButti K."/>
            <person name="Andreopoulos B."/>
            <person name="Lipzen A."/>
            <person name="Chen C."/>
            <person name="Yan M."/>
            <person name="Daum C."/>
            <person name="Ng V."/>
            <person name="Clum A."/>
            <person name="Steindorff A."/>
            <person name="Ohm R.A."/>
            <person name="Martin F."/>
            <person name="Silar P."/>
            <person name="Natvig D.O."/>
            <person name="Lalanne C."/>
            <person name="Gautier V."/>
            <person name="Ament-Velasquez S.L."/>
            <person name="Kruys A."/>
            <person name="Hutchinson M.I."/>
            <person name="Powell A.J."/>
            <person name="Barry K."/>
            <person name="Miller A.N."/>
            <person name="Grigoriev I.V."/>
            <person name="Debuchy R."/>
            <person name="Gladieux P."/>
            <person name="Hiltunen Thoren M."/>
            <person name="Johannesson H."/>
        </authorList>
    </citation>
    <scope>NUCLEOTIDE SEQUENCE</scope>
    <source>
        <strain evidence="1">CBS 560.94</strain>
    </source>
</reference>
<dbReference type="RefSeq" id="XP_062683487.1">
    <property type="nucleotide sequence ID" value="XM_062821422.1"/>
</dbReference>
<comment type="caution">
    <text evidence="1">The sequence shown here is derived from an EMBL/GenBank/DDBJ whole genome shotgun (WGS) entry which is preliminary data.</text>
</comment>
<dbReference type="Proteomes" id="UP001278500">
    <property type="component" value="Unassembled WGS sequence"/>
</dbReference>
<evidence type="ECO:0000313" key="1">
    <source>
        <dbReference type="EMBL" id="KAK3348405.1"/>
    </source>
</evidence>
<sequence>MEAALQSSPYWKMTLLSEQQVCVAALFLPPPVLRHLQARTVEDEERERRTRSLARLVSVSRNGLGKLSHPLSPLAPPHFLTKVPRSVPPLGPYHLEVQHHLSLHRRHRLGHSALLRLRRLPDQLHQLCALHRRRPGLSLHPIFLVHRRRAEPKYALAALLSWMIFTKTIKVFRYFSAKSQATRGLVENYSILPRSTFFNSTFPWDLFCCCGHFHFPTKTNQTPRFTSFAPSNLYPGFARIMDDLSAIGNGRVP</sequence>
<accession>A0AAE0JID3</accession>
<protein>
    <submittedName>
        <fullName evidence="1">Uncharacterized protein</fullName>
    </submittedName>
</protein>
<dbReference type="EMBL" id="JAUEPP010000003">
    <property type="protein sequence ID" value="KAK3348405.1"/>
    <property type="molecule type" value="Genomic_DNA"/>
</dbReference>
<evidence type="ECO:0000313" key="2">
    <source>
        <dbReference type="Proteomes" id="UP001278500"/>
    </source>
</evidence>
<proteinExistence type="predicted"/>
<name>A0AAE0JID3_9PEZI</name>
<gene>
    <name evidence="1" type="ORF">B0H65DRAFT_174834</name>
</gene>
<dbReference type="AlphaFoldDB" id="A0AAE0JID3"/>
<dbReference type="GeneID" id="87858576"/>
<reference evidence="1" key="2">
    <citation type="submission" date="2023-06" db="EMBL/GenBank/DDBJ databases">
        <authorList>
            <consortium name="Lawrence Berkeley National Laboratory"/>
            <person name="Haridas S."/>
            <person name="Hensen N."/>
            <person name="Bonometti L."/>
            <person name="Westerberg I."/>
            <person name="Brannstrom I.O."/>
            <person name="Guillou S."/>
            <person name="Cros-Aarteil S."/>
            <person name="Calhoun S."/>
            <person name="Kuo A."/>
            <person name="Mondo S."/>
            <person name="Pangilinan J."/>
            <person name="Riley R."/>
            <person name="Labutti K."/>
            <person name="Andreopoulos B."/>
            <person name="Lipzen A."/>
            <person name="Chen C."/>
            <person name="Yanf M."/>
            <person name="Daum C."/>
            <person name="Ng V."/>
            <person name="Clum A."/>
            <person name="Steindorff A."/>
            <person name="Ohm R."/>
            <person name="Martin F."/>
            <person name="Silar P."/>
            <person name="Natvig D."/>
            <person name="Lalanne C."/>
            <person name="Gautier V."/>
            <person name="Ament-Velasquez S.L."/>
            <person name="Kruys A."/>
            <person name="Hutchinson M.I."/>
            <person name="Powell A.J."/>
            <person name="Barry K."/>
            <person name="Miller A.N."/>
            <person name="Grigoriev I.V."/>
            <person name="Debuchy R."/>
            <person name="Gladieux P."/>
            <person name="Thoren M.H."/>
            <person name="Johannesson H."/>
        </authorList>
    </citation>
    <scope>NUCLEOTIDE SEQUENCE</scope>
    <source>
        <strain evidence="1">CBS 560.94</strain>
    </source>
</reference>
<keyword evidence="2" id="KW-1185">Reference proteome</keyword>
<organism evidence="1 2">
    <name type="scientific">Neurospora tetraspora</name>
    <dbReference type="NCBI Taxonomy" id="94610"/>
    <lineage>
        <taxon>Eukaryota</taxon>
        <taxon>Fungi</taxon>
        <taxon>Dikarya</taxon>
        <taxon>Ascomycota</taxon>
        <taxon>Pezizomycotina</taxon>
        <taxon>Sordariomycetes</taxon>
        <taxon>Sordariomycetidae</taxon>
        <taxon>Sordariales</taxon>
        <taxon>Sordariaceae</taxon>
        <taxon>Neurospora</taxon>
    </lineage>
</organism>